<dbReference type="InterPro" id="IPR002645">
    <property type="entry name" value="STAS_dom"/>
</dbReference>
<reference evidence="3" key="1">
    <citation type="journal article" date="2019" name="Int. J. Syst. Evol. Microbiol.">
        <title>The Global Catalogue of Microorganisms (GCM) 10K type strain sequencing project: providing services to taxonomists for standard genome sequencing and annotation.</title>
        <authorList>
            <consortium name="The Broad Institute Genomics Platform"/>
            <consortium name="The Broad Institute Genome Sequencing Center for Infectious Disease"/>
            <person name="Wu L."/>
            <person name="Ma J."/>
        </authorList>
    </citation>
    <scope>NUCLEOTIDE SEQUENCE [LARGE SCALE GENOMIC DNA]</scope>
    <source>
        <strain evidence="3">CGMCC 1.15475</strain>
    </source>
</reference>
<protein>
    <submittedName>
        <fullName evidence="2">STAS domain-containing protein</fullName>
    </submittedName>
</protein>
<evidence type="ECO:0000313" key="2">
    <source>
        <dbReference type="EMBL" id="MFD1863848.1"/>
    </source>
</evidence>
<dbReference type="CDD" id="cd07041">
    <property type="entry name" value="STAS_RsbR_RsbS_like"/>
    <property type="match status" value="1"/>
</dbReference>
<evidence type="ECO:0000259" key="1">
    <source>
        <dbReference type="PROSITE" id="PS50801"/>
    </source>
</evidence>
<dbReference type="RefSeq" id="WP_204890255.1">
    <property type="nucleotide sequence ID" value="NZ_JBHUFW010000011.1"/>
</dbReference>
<keyword evidence="3" id="KW-1185">Reference proteome</keyword>
<dbReference type="InterPro" id="IPR051932">
    <property type="entry name" value="Bact_StressResp_Reg"/>
</dbReference>
<feature type="domain" description="STAS" evidence="1">
    <location>
        <begin position="160"/>
        <end position="271"/>
    </location>
</feature>
<dbReference type="Gene3D" id="3.30.750.24">
    <property type="entry name" value="STAS domain"/>
    <property type="match status" value="1"/>
</dbReference>
<accession>A0ABW4QJX3</accession>
<dbReference type="EMBL" id="JBHUFW010000011">
    <property type="protein sequence ID" value="MFD1863848.1"/>
    <property type="molecule type" value="Genomic_DNA"/>
</dbReference>
<proteinExistence type="predicted"/>
<sequence>MNALNDFTQHIHEQVAPMANEIVDKVIGRLNIEIMPEERGQAVGMYEAFLKFLADVLEKEQTEAVPAALIEWSRKNAEMVVSLDEDISLIVVRYPPTRDVFTELFTDLSIEFGLTVRENAFIIKRINNLLDVSLTETFSAFERFSKKKQEETQAELVKLSAPIVPIQDGVAVIPLIGFLDERRVQHILHNVIPQVADMDIDYVITDFSGVVTINEKVAEALQQIGGTLRLMGIHVLSAGLRPDLAQTIVNSGISMSKIESFSTVKQALKSMK</sequence>
<dbReference type="Proteomes" id="UP001597273">
    <property type="component" value="Unassembled WGS sequence"/>
</dbReference>
<dbReference type="SUPFAM" id="SSF52091">
    <property type="entry name" value="SpoIIaa-like"/>
    <property type="match status" value="1"/>
</dbReference>
<dbReference type="PROSITE" id="PS50801">
    <property type="entry name" value="STAS"/>
    <property type="match status" value="1"/>
</dbReference>
<comment type="caution">
    <text evidence="2">The sequence shown here is derived from an EMBL/GenBank/DDBJ whole genome shotgun (WGS) entry which is preliminary data.</text>
</comment>
<evidence type="ECO:0000313" key="3">
    <source>
        <dbReference type="Proteomes" id="UP001597273"/>
    </source>
</evidence>
<dbReference type="PANTHER" id="PTHR33745:SF8">
    <property type="entry name" value="BLUE-LIGHT PHOTORECEPTOR"/>
    <property type="match status" value="1"/>
</dbReference>
<organism evidence="2 3">
    <name type="scientific">Planococcus chinensis</name>
    <dbReference type="NCBI Taxonomy" id="272917"/>
    <lineage>
        <taxon>Bacteria</taxon>
        <taxon>Bacillati</taxon>
        <taxon>Bacillota</taxon>
        <taxon>Bacilli</taxon>
        <taxon>Bacillales</taxon>
        <taxon>Caryophanaceae</taxon>
        <taxon>Planococcus</taxon>
    </lineage>
</organism>
<name>A0ABW4QJX3_9BACL</name>
<dbReference type="InterPro" id="IPR036513">
    <property type="entry name" value="STAS_dom_sf"/>
</dbReference>
<dbReference type="Pfam" id="PF01740">
    <property type="entry name" value="STAS"/>
    <property type="match status" value="1"/>
</dbReference>
<gene>
    <name evidence="2" type="ORF">ACFSDB_13140</name>
</gene>
<dbReference type="PANTHER" id="PTHR33745">
    <property type="entry name" value="RSBT ANTAGONIST PROTEIN RSBS-RELATED"/>
    <property type="match status" value="1"/>
</dbReference>